<protein>
    <submittedName>
        <fullName evidence="1">Uncharacterized protein</fullName>
    </submittedName>
</protein>
<comment type="caution">
    <text evidence="1">The sequence shown here is derived from an EMBL/GenBank/DDBJ whole genome shotgun (WGS) entry which is preliminary data.</text>
</comment>
<sequence length="238" mass="26059">MSSHQPDTKSDTSTVHLPPALKDLISNSKYIGPTFDLGSLVDLFASIYLHEFPVIHPHDLTRITEGRDEVDGLWLVILTGAIFALNAVEAIPTLYRYAVAQAGGDAKKELFVAERMREVGLKTVSFMGVPRPHHDKLVAILGKSHPDLPTHIIQCHYSALLAPLPASEARPTDLDRVQSSVLAVTCLRALGGVERQVESHLFGLKKASGEWITSDEGCLWLLKVVDEVVDVCRGVPRT</sequence>
<dbReference type="Proteomes" id="UP001230649">
    <property type="component" value="Unassembled WGS sequence"/>
</dbReference>
<keyword evidence="2" id="KW-1185">Reference proteome</keyword>
<accession>A0ACC2VG68</accession>
<organism evidence="1 2">
    <name type="scientific">Naganishia adeliensis</name>
    <dbReference type="NCBI Taxonomy" id="92952"/>
    <lineage>
        <taxon>Eukaryota</taxon>
        <taxon>Fungi</taxon>
        <taxon>Dikarya</taxon>
        <taxon>Basidiomycota</taxon>
        <taxon>Agaricomycotina</taxon>
        <taxon>Tremellomycetes</taxon>
        <taxon>Filobasidiales</taxon>
        <taxon>Filobasidiaceae</taxon>
        <taxon>Naganishia</taxon>
    </lineage>
</organism>
<evidence type="ECO:0000313" key="2">
    <source>
        <dbReference type="Proteomes" id="UP001230649"/>
    </source>
</evidence>
<proteinExistence type="predicted"/>
<dbReference type="EMBL" id="JASBWS010000096">
    <property type="protein sequence ID" value="KAJ9098076.1"/>
    <property type="molecule type" value="Genomic_DNA"/>
</dbReference>
<evidence type="ECO:0000313" key="1">
    <source>
        <dbReference type="EMBL" id="KAJ9098076.1"/>
    </source>
</evidence>
<name>A0ACC2VG68_9TREE</name>
<reference evidence="1" key="1">
    <citation type="submission" date="2023-04" db="EMBL/GenBank/DDBJ databases">
        <title>Draft Genome sequencing of Naganishia species isolated from polar environments using Oxford Nanopore Technology.</title>
        <authorList>
            <person name="Leo P."/>
            <person name="Venkateswaran K."/>
        </authorList>
    </citation>
    <scope>NUCLEOTIDE SEQUENCE</scope>
    <source>
        <strain evidence="1">MNA-CCFEE 5262</strain>
    </source>
</reference>
<gene>
    <name evidence="1" type="ORF">QFC20_006024</name>
</gene>